<dbReference type="GO" id="GO:0003700">
    <property type="term" value="F:DNA-binding transcription factor activity"/>
    <property type="evidence" value="ECO:0007669"/>
    <property type="project" value="InterPro"/>
</dbReference>
<dbReference type="GO" id="GO:0032196">
    <property type="term" value="P:transposition"/>
    <property type="evidence" value="ECO:0007669"/>
    <property type="project" value="TreeGrafter"/>
</dbReference>
<reference evidence="5" key="1">
    <citation type="submission" date="2016-06" db="EMBL/GenBank/DDBJ databases">
        <authorList>
            <person name="Varghese N."/>
            <person name="Submissions Spin"/>
        </authorList>
    </citation>
    <scope>NUCLEOTIDE SEQUENCE [LARGE SCALE GENOMIC DNA]</scope>
    <source>
        <strain evidence="5">DSM 43903</strain>
    </source>
</reference>
<sequence>MPTGRLTREDRQYTAARLAEGTPYAEIARHLDRPTSTISREVNRNGGPRRYRSELAQRATAMRARRRPAPGAAAVPPGPASNDGRDPQAVRGVREELTAMIAHTGLPPMAARVLTELFTTDTGRLTAVELTDRLRVSSASISKAVTDLERQGLLRRDRPPRQRRDHYVIDDDVWIRAWMASVRMNLLLAATTRRAAAILGPGTPAGGRLHDASQFLEHIMDDMTRAAERWSRFLQPDVR</sequence>
<dbReference type="Pfam" id="PF12802">
    <property type="entry name" value="MarR_2"/>
    <property type="match status" value="1"/>
</dbReference>
<accession>A0A1C6TRZ6</accession>
<dbReference type="GO" id="GO:0005829">
    <property type="term" value="C:cytosol"/>
    <property type="evidence" value="ECO:0007669"/>
    <property type="project" value="TreeGrafter"/>
</dbReference>
<dbReference type="InterPro" id="IPR036390">
    <property type="entry name" value="WH_DNA-bd_sf"/>
</dbReference>
<dbReference type="SUPFAM" id="SSF46785">
    <property type="entry name" value="Winged helix' DNA-binding domain"/>
    <property type="match status" value="1"/>
</dbReference>
<evidence type="ECO:0000259" key="2">
    <source>
        <dbReference type="Pfam" id="PF12802"/>
    </source>
</evidence>
<dbReference type="Proteomes" id="UP000199001">
    <property type="component" value="Unassembled WGS sequence"/>
</dbReference>
<dbReference type="PANTHER" id="PTHR10948:SF23">
    <property type="entry name" value="TRANSPOSASE INSI FOR INSERTION SEQUENCE ELEMENT IS30A-RELATED"/>
    <property type="match status" value="1"/>
</dbReference>
<dbReference type="InterPro" id="IPR000835">
    <property type="entry name" value="HTH_MarR-typ"/>
</dbReference>
<evidence type="ECO:0000313" key="5">
    <source>
        <dbReference type="Proteomes" id="UP000199001"/>
    </source>
</evidence>
<dbReference type="InterPro" id="IPR036388">
    <property type="entry name" value="WH-like_DNA-bd_sf"/>
</dbReference>
<dbReference type="InterPro" id="IPR025246">
    <property type="entry name" value="IS30-like_HTH"/>
</dbReference>
<feature type="domain" description="HTH marR-type" evidence="2">
    <location>
        <begin position="105"/>
        <end position="164"/>
    </location>
</feature>
<organism evidence="4 5">
    <name type="scientific">Micromonospora citrea</name>
    <dbReference type="NCBI Taxonomy" id="47855"/>
    <lineage>
        <taxon>Bacteria</taxon>
        <taxon>Bacillati</taxon>
        <taxon>Actinomycetota</taxon>
        <taxon>Actinomycetes</taxon>
        <taxon>Micromonosporales</taxon>
        <taxon>Micromonosporaceae</taxon>
        <taxon>Micromonospora</taxon>
    </lineage>
</organism>
<gene>
    <name evidence="4" type="ORF">GA0070606_0357</name>
</gene>
<proteinExistence type="predicted"/>
<dbReference type="AlphaFoldDB" id="A0A1C6TRZ6"/>
<evidence type="ECO:0000313" key="4">
    <source>
        <dbReference type="EMBL" id="SCL44582.1"/>
    </source>
</evidence>
<feature type="region of interest" description="Disordered" evidence="1">
    <location>
        <begin position="30"/>
        <end position="51"/>
    </location>
</feature>
<feature type="domain" description="Transposase IS30-like HTH" evidence="3">
    <location>
        <begin position="5"/>
        <end position="45"/>
    </location>
</feature>
<dbReference type="PANTHER" id="PTHR10948">
    <property type="entry name" value="TRANSPOSASE"/>
    <property type="match status" value="1"/>
</dbReference>
<dbReference type="RefSeq" id="WP_091094747.1">
    <property type="nucleotide sequence ID" value="NZ_FMHZ01000002.1"/>
</dbReference>
<name>A0A1C6TRZ6_9ACTN</name>
<dbReference type="GO" id="GO:0004803">
    <property type="term" value="F:transposase activity"/>
    <property type="evidence" value="ECO:0007669"/>
    <property type="project" value="TreeGrafter"/>
</dbReference>
<keyword evidence="5" id="KW-1185">Reference proteome</keyword>
<protein>
    <submittedName>
        <fullName evidence="4">MarR family protein</fullName>
    </submittedName>
</protein>
<dbReference type="OrthoDB" id="4823987at2"/>
<dbReference type="Pfam" id="PF13936">
    <property type="entry name" value="HTH_38"/>
    <property type="match status" value="1"/>
</dbReference>
<dbReference type="Gene3D" id="1.10.10.10">
    <property type="entry name" value="Winged helix-like DNA-binding domain superfamily/Winged helix DNA-binding domain"/>
    <property type="match status" value="1"/>
</dbReference>
<dbReference type="EMBL" id="FMHZ01000002">
    <property type="protein sequence ID" value="SCL44582.1"/>
    <property type="molecule type" value="Genomic_DNA"/>
</dbReference>
<evidence type="ECO:0000256" key="1">
    <source>
        <dbReference type="SAM" id="MobiDB-lite"/>
    </source>
</evidence>
<dbReference type="InterPro" id="IPR051917">
    <property type="entry name" value="Transposase-Integrase"/>
</dbReference>
<evidence type="ECO:0000259" key="3">
    <source>
        <dbReference type="Pfam" id="PF13936"/>
    </source>
</evidence>
<dbReference type="STRING" id="47855.GA0070606_0357"/>
<feature type="region of interest" description="Disordered" evidence="1">
    <location>
        <begin position="63"/>
        <end position="87"/>
    </location>
</feature>